<gene>
    <name evidence="1" type="ORF">NDU88_002718</name>
</gene>
<accession>A0AAV7UA26</accession>
<reference evidence="1" key="1">
    <citation type="journal article" date="2022" name="bioRxiv">
        <title>Sequencing and chromosome-scale assembly of the giantPleurodeles waltlgenome.</title>
        <authorList>
            <person name="Brown T."/>
            <person name="Elewa A."/>
            <person name="Iarovenko S."/>
            <person name="Subramanian E."/>
            <person name="Araus A.J."/>
            <person name="Petzold A."/>
            <person name="Susuki M."/>
            <person name="Suzuki K.-i.T."/>
            <person name="Hayashi T."/>
            <person name="Toyoda A."/>
            <person name="Oliveira C."/>
            <person name="Osipova E."/>
            <person name="Leigh N.D."/>
            <person name="Simon A."/>
            <person name="Yun M.H."/>
        </authorList>
    </citation>
    <scope>NUCLEOTIDE SEQUENCE</scope>
    <source>
        <strain evidence="1">20211129_DDA</strain>
        <tissue evidence="1">Liver</tissue>
    </source>
</reference>
<comment type="caution">
    <text evidence="1">The sequence shown here is derived from an EMBL/GenBank/DDBJ whole genome shotgun (WGS) entry which is preliminary data.</text>
</comment>
<evidence type="ECO:0000313" key="2">
    <source>
        <dbReference type="Proteomes" id="UP001066276"/>
    </source>
</evidence>
<dbReference type="EMBL" id="JANPWB010000005">
    <property type="protein sequence ID" value="KAJ1185932.1"/>
    <property type="molecule type" value="Genomic_DNA"/>
</dbReference>
<organism evidence="1 2">
    <name type="scientific">Pleurodeles waltl</name>
    <name type="common">Iberian ribbed newt</name>
    <dbReference type="NCBI Taxonomy" id="8319"/>
    <lineage>
        <taxon>Eukaryota</taxon>
        <taxon>Metazoa</taxon>
        <taxon>Chordata</taxon>
        <taxon>Craniata</taxon>
        <taxon>Vertebrata</taxon>
        <taxon>Euteleostomi</taxon>
        <taxon>Amphibia</taxon>
        <taxon>Batrachia</taxon>
        <taxon>Caudata</taxon>
        <taxon>Salamandroidea</taxon>
        <taxon>Salamandridae</taxon>
        <taxon>Pleurodelinae</taxon>
        <taxon>Pleurodeles</taxon>
    </lineage>
</organism>
<name>A0AAV7UA26_PLEWA</name>
<keyword evidence="2" id="KW-1185">Reference proteome</keyword>
<protein>
    <submittedName>
        <fullName evidence="1">Uncharacterized protein</fullName>
    </submittedName>
</protein>
<evidence type="ECO:0000313" key="1">
    <source>
        <dbReference type="EMBL" id="KAJ1185932.1"/>
    </source>
</evidence>
<dbReference type="AlphaFoldDB" id="A0AAV7UA26"/>
<proteinExistence type="predicted"/>
<dbReference type="Proteomes" id="UP001066276">
    <property type="component" value="Chromosome 3_1"/>
</dbReference>
<sequence length="103" mass="11234">MDSRGTAPVWRWQQVAGGGLQRGLPTARYCLLPAAKRPIGKAWTAEADRGLTGSDQSWWRLGVVPDSHRTLEGCSGYPGVLLLLPAGVPWVCRRLPAPKRMAE</sequence>